<dbReference type="PANTHER" id="PTHR43272">
    <property type="entry name" value="LONG-CHAIN-FATTY-ACID--COA LIGASE"/>
    <property type="match status" value="1"/>
</dbReference>
<dbReference type="Pfam" id="PF23562">
    <property type="entry name" value="AMP-binding_C_3"/>
    <property type="match status" value="1"/>
</dbReference>
<dbReference type="InterPro" id="IPR020845">
    <property type="entry name" value="AMP-binding_CS"/>
</dbReference>
<organism evidence="7 8">
    <name type="scientific">Streptomyces malaysiensis</name>
    <dbReference type="NCBI Taxonomy" id="92644"/>
    <lineage>
        <taxon>Bacteria</taxon>
        <taxon>Bacillati</taxon>
        <taxon>Actinomycetota</taxon>
        <taxon>Actinomycetes</taxon>
        <taxon>Kitasatosporales</taxon>
        <taxon>Streptomycetaceae</taxon>
        <taxon>Streptomyces</taxon>
        <taxon>Streptomyces violaceusniger group</taxon>
    </lineage>
</organism>
<dbReference type="Gene3D" id="3.40.50.12780">
    <property type="entry name" value="N-terminal domain of ligase-like"/>
    <property type="match status" value="1"/>
</dbReference>
<evidence type="ECO:0000256" key="1">
    <source>
        <dbReference type="ARBA" id="ARBA00006432"/>
    </source>
</evidence>
<dbReference type="PANTHER" id="PTHR43272:SF32">
    <property type="entry name" value="AMP-DEPENDENT SYNTHETASE_LIGASE DOMAIN-CONTAINING PROTEIN"/>
    <property type="match status" value="1"/>
</dbReference>
<evidence type="ECO:0000256" key="2">
    <source>
        <dbReference type="ARBA" id="ARBA00022598"/>
    </source>
</evidence>
<keyword evidence="2 7" id="KW-0436">Ligase</keyword>
<evidence type="ECO:0000256" key="4">
    <source>
        <dbReference type="ARBA" id="ARBA00023098"/>
    </source>
</evidence>
<dbReference type="GO" id="GO:0004467">
    <property type="term" value="F:long-chain fatty acid-CoA ligase activity"/>
    <property type="evidence" value="ECO:0007669"/>
    <property type="project" value="TreeGrafter"/>
</dbReference>
<sequence length="597" mass="65172">MREYETPFAIRIPPEDQLATAVFRGDRSDLVLFDRPTASGGWEPVTATVFATEVRALAAGFLATGIQPGERVALLAATSYEWTLTDYALWTIGAVPVPVYDTSSPEQIQWVLENSEAVATVVGTAEHRQRLEDIDAALPGLDRVWQMDAGDLSRLREEGAGVSDAQVDERRDAVRAEDTATIIYTSGTTGRPKGCVLTHANLLYDARAAIVALREIFDEDASTVLFLPLAHAFARIIEVACVEQGVRLAHTADLDRLPDHLAALRPTFILSVPRVLEKVHSRAQQRAQAQGRGRVFGWAEEVAVRHSRARERGGRPGRGLSLAHRLFERLVYRKLKAALGGRVAYVISGGAPLGTRLGHFFRGIGVTVLEGYGLTETSAAATVNQPTAVRIGTVGRPLPGVTVRIAEDGEILLRGPVVFPGYWRNETVTKETLSSDGWLHTGDVGALDDKGFLTISGRKKEIIVTAGGKNVLPTELEDRLRADPLVSQAVPVGDRRPYIAGLITLDEEELESWKKSADKPADATPAQLRDDPDLLARLQAVVDEANATISPAERMRRFRVLPNDLTEADGYLTPTLKVRRARVLQDFATEIDALYRA</sequence>
<comment type="caution">
    <text evidence="7">The sequence shown here is derived from an EMBL/GenBank/DDBJ whole genome shotgun (WGS) entry which is preliminary data.</text>
</comment>
<reference evidence="7 8" key="1">
    <citation type="submission" date="2020-02" db="EMBL/GenBank/DDBJ databases">
        <title>Streptomyces malaysiensis DSM14702 (JHCC583434, PFL_A843) Genome sequencing and assembly.</title>
        <authorList>
            <person name="Samborskyy M."/>
        </authorList>
    </citation>
    <scope>NUCLEOTIDE SEQUENCE [LARGE SCALE GENOMIC DNA]</scope>
    <source>
        <strain evidence="7 8">DSM 14702</strain>
    </source>
</reference>
<name>A0A7X5WWG9_STRMQ</name>
<evidence type="ECO:0000313" key="7">
    <source>
        <dbReference type="EMBL" id="NIY62251.1"/>
    </source>
</evidence>
<dbReference type="InterPro" id="IPR000873">
    <property type="entry name" value="AMP-dep_synth/lig_dom"/>
</dbReference>
<dbReference type="EMBL" id="JAALLH010000001">
    <property type="protein sequence ID" value="NIY62251.1"/>
    <property type="molecule type" value="Genomic_DNA"/>
</dbReference>
<dbReference type="AlphaFoldDB" id="A0A7X5WWG9"/>
<proteinExistence type="inferred from homology"/>
<protein>
    <recommendedName>
        <fullName evidence="5">Acyl-CoA synthetase</fullName>
    </recommendedName>
</protein>
<dbReference type="Proteomes" id="UP000536624">
    <property type="component" value="Unassembled WGS sequence"/>
</dbReference>
<evidence type="ECO:0000256" key="5">
    <source>
        <dbReference type="ARBA" id="ARBA00032875"/>
    </source>
</evidence>
<evidence type="ECO:0000313" key="8">
    <source>
        <dbReference type="Proteomes" id="UP000536624"/>
    </source>
</evidence>
<comment type="similarity">
    <text evidence="1">Belongs to the ATP-dependent AMP-binding enzyme family.</text>
</comment>
<dbReference type="GO" id="GO:0016020">
    <property type="term" value="C:membrane"/>
    <property type="evidence" value="ECO:0007669"/>
    <property type="project" value="TreeGrafter"/>
</dbReference>
<evidence type="ECO:0000259" key="6">
    <source>
        <dbReference type="Pfam" id="PF00501"/>
    </source>
</evidence>
<keyword evidence="3" id="KW-0276">Fatty acid metabolism</keyword>
<dbReference type="RefSeq" id="WP_167499408.1">
    <property type="nucleotide sequence ID" value="NZ_JAALLH010000001.1"/>
</dbReference>
<dbReference type="PROSITE" id="PS00455">
    <property type="entry name" value="AMP_BINDING"/>
    <property type="match status" value="1"/>
</dbReference>
<accession>A0A7X5WWG9</accession>
<dbReference type="SUPFAM" id="SSF56801">
    <property type="entry name" value="Acetyl-CoA synthetase-like"/>
    <property type="match status" value="1"/>
</dbReference>
<gene>
    <name evidence="7" type="ORF">SMALB_0155</name>
</gene>
<dbReference type="CDD" id="cd05907">
    <property type="entry name" value="VL_LC_FACS_like"/>
    <property type="match status" value="1"/>
</dbReference>
<feature type="domain" description="AMP-dependent synthetase/ligase" evidence="6">
    <location>
        <begin position="40"/>
        <end position="423"/>
    </location>
</feature>
<dbReference type="InterPro" id="IPR042099">
    <property type="entry name" value="ANL_N_sf"/>
</dbReference>
<keyword evidence="4" id="KW-0443">Lipid metabolism</keyword>
<evidence type="ECO:0000256" key="3">
    <source>
        <dbReference type="ARBA" id="ARBA00022832"/>
    </source>
</evidence>
<dbReference type="Pfam" id="PF00501">
    <property type="entry name" value="AMP-binding"/>
    <property type="match status" value="1"/>
</dbReference>